<protein>
    <submittedName>
        <fullName evidence="1">Uncharacterized protein</fullName>
    </submittedName>
</protein>
<evidence type="ECO:0000313" key="2">
    <source>
        <dbReference type="Proteomes" id="UP001732700"/>
    </source>
</evidence>
<accession>A0ACD5TNW6</accession>
<evidence type="ECO:0000313" key="1">
    <source>
        <dbReference type="EnsemblPlants" id="AVESA.00010b.r2.1CG0091040.1.CDS"/>
    </source>
</evidence>
<organism evidence="1 2">
    <name type="scientific">Avena sativa</name>
    <name type="common">Oat</name>
    <dbReference type="NCBI Taxonomy" id="4498"/>
    <lineage>
        <taxon>Eukaryota</taxon>
        <taxon>Viridiplantae</taxon>
        <taxon>Streptophyta</taxon>
        <taxon>Embryophyta</taxon>
        <taxon>Tracheophyta</taxon>
        <taxon>Spermatophyta</taxon>
        <taxon>Magnoliopsida</taxon>
        <taxon>Liliopsida</taxon>
        <taxon>Poales</taxon>
        <taxon>Poaceae</taxon>
        <taxon>BOP clade</taxon>
        <taxon>Pooideae</taxon>
        <taxon>Poodae</taxon>
        <taxon>Poeae</taxon>
        <taxon>Poeae Chloroplast Group 1 (Aveneae type)</taxon>
        <taxon>Aveninae</taxon>
        <taxon>Avena</taxon>
    </lineage>
</organism>
<name>A0ACD5TNW6_AVESA</name>
<proteinExistence type="predicted"/>
<dbReference type="Proteomes" id="UP001732700">
    <property type="component" value="Chromosome 1C"/>
</dbReference>
<keyword evidence="2" id="KW-1185">Reference proteome</keyword>
<reference evidence="1" key="1">
    <citation type="submission" date="2021-05" db="EMBL/GenBank/DDBJ databases">
        <authorList>
            <person name="Scholz U."/>
            <person name="Mascher M."/>
            <person name="Fiebig A."/>
        </authorList>
    </citation>
    <scope>NUCLEOTIDE SEQUENCE [LARGE SCALE GENOMIC DNA]</scope>
</reference>
<dbReference type="EnsemblPlants" id="AVESA.00010b.r2.1CG0091040.1">
    <property type="protein sequence ID" value="AVESA.00010b.r2.1CG0091040.1.CDS"/>
    <property type="gene ID" value="AVESA.00010b.r2.1CG0091040"/>
</dbReference>
<reference evidence="1" key="2">
    <citation type="submission" date="2025-09" db="UniProtKB">
        <authorList>
            <consortium name="EnsemblPlants"/>
        </authorList>
    </citation>
    <scope>IDENTIFICATION</scope>
</reference>
<sequence>MVGKDLVLQRNGTVDIREIAAKATLREVRQDGHTYVELRRVGRRVGKRVIFFCTICLTECFSDNVLFDHLKGNLHSRRYAEAKVTLFGPMPWPFNDGVLFFNNSRENDPPLLDSSSQNNNGELALVLHPEFSANDAEVTSRLKDGSSSHNGAKGAPSGANGRPNGRTATVAEDNAPSNSNGTDGQLVVPGVLIRDAVLNLPVHLLGYGNITYKIAEASDGRNKISKIWCAWVGQEDSHCSEGFNIYEQSGFAIVNFSYAYELGRKWPCDDQDLHISAGSFFVIDDAGHRGKRRKKSFSDQEASSEESNGQTNCTSQAIVTGSSIGTSNNLRVSPLSSKSVRREIRKQKRLAAEKVCDICGRAMLPGKDVATLLNCSTGNLACSSRNSSGAFHLFHTSCLLHWNILCQYEVLADQISKKGKSKRGRKAKTAPKSRIESILCPECQGTGIHVEGEELEKPTISLSEMFCYKLKSIEAHKAWMKSPEVLKNCSTGLHFPSEHLEDSEEQVMPLKSLPFFAEL</sequence>